<proteinExistence type="predicted"/>
<sequence length="99" mass="11507">MIQNILISKNGILLTSQNFGNCHSIDLKKDLVTNFFTVIQKFSIAITGTPINYINFEKLLIYLYEDPNDESLLYILITDFDDNPIEINFKMHKIANLFF</sequence>
<dbReference type="EMBL" id="LAZR01042835">
    <property type="protein sequence ID" value="KKL08554.1"/>
    <property type="molecule type" value="Genomic_DNA"/>
</dbReference>
<reference evidence="1" key="1">
    <citation type="journal article" date="2015" name="Nature">
        <title>Complex archaea that bridge the gap between prokaryotes and eukaryotes.</title>
        <authorList>
            <person name="Spang A."/>
            <person name="Saw J.H."/>
            <person name="Jorgensen S.L."/>
            <person name="Zaremba-Niedzwiedzka K."/>
            <person name="Martijn J."/>
            <person name="Lind A.E."/>
            <person name="van Eijk R."/>
            <person name="Schleper C."/>
            <person name="Guy L."/>
            <person name="Ettema T.J."/>
        </authorList>
    </citation>
    <scope>NUCLEOTIDE SEQUENCE</scope>
</reference>
<feature type="non-terminal residue" evidence="1">
    <location>
        <position position="99"/>
    </location>
</feature>
<organism evidence="1">
    <name type="scientific">marine sediment metagenome</name>
    <dbReference type="NCBI Taxonomy" id="412755"/>
    <lineage>
        <taxon>unclassified sequences</taxon>
        <taxon>metagenomes</taxon>
        <taxon>ecological metagenomes</taxon>
    </lineage>
</organism>
<dbReference type="AlphaFoldDB" id="A0A0F9AG85"/>
<accession>A0A0F9AG85</accession>
<name>A0A0F9AG85_9ZZZZ</name>
<gene>
    <name evidence="1" type="ORF">LCGC14_2574690</name>
</gene>
<evidence type="ECO:0008006" key="2">
    <source>
        <dbReference type="Google" id="ProtNLM"/>
    </source>
</evidence>
<protein>
    <recommendedName>
        <fullName evidence="2">Roadblock/LAMTOR2 domain-containing protein</fullName>
    </recommendedName>
</protein>
<evidence type="ECO:0000313" key="1">
    <source>
        <dbReference type="EMBL" id="KKL08554.1"/>
    </source>
</evidence>
<comment type="caution">
    <text evidence="1">The sequence shown here is derived from an EMBL/GenBank/DDBJ whole genome shotgun (WGS) entry which is preliminary data.</text>
</comment>